<protein>
    <submittedName>
        <fullName evidence="1">Uncharacterized protein</fullName>
    </submittedName>
</protein>
<accession>A0A8S1VJ54</accession>
<proteinExistence type="predicted"/>
<dbReference type="EMBL" id="CAJJDP010000066">
    <property type="protein sequence ID" value="CAD8176623.1"/>
    <property type="molecule type" value="Genomic_DNA"/>
</dbReference>
<dbReference type="AlphaFoldDB" id="A0A8S1VJ54"/>
<keyword evidence="2" id="KW-1185">Reference proteome</keyword>
<comment type="caution">
    <text evidence="1">The sequence shown here is derived from an EMBL/GenBank/DDBJ whole genome shotgun (WGS) entry which is preliminary data.</text>
</comment>
<gene>
    <name evidence="1" type="ORF">POCTA_138.1.T0670186</name>
</gene>
<dbReference type="Proteomes" id="UP000683925">
    <property type="component" value="Unassembled WGS sequence"/>
</dbReference>
<organism evidence="1 2">
    <name type="scientific">Paramecium octaurelia</name>
    <dbReference type="NCBI Taxonomy" id="43137"/>
    <lineage>
        <taxon>Eukaryota</taxon>
        <taxon>Sar</taxon>
        <taxon>Alveolata</taxon>
        <taxon>Ciliophora</taxon>
        <taxon>Intramacronucleata</taxon>
        <taxon>Oligohymenophorea</taxon>
        <taxon>Peniculida</taxon>
        <taxon>Parameciidae</taxon>
        <taxon>Paramecium</taxon>
    </lineage>
</organism>
<name>A0A8S1VJ54_PAROT</name>
<reference evidence="1" key="1">
    <citation type="submission" date="2021-01" db="EMBL/GenBank/DDBJ databases">
        <authorList>
            <consortium name="Genoscope - CEA"/>
            <person name="William W."/>
        </authorList>
    </citation>
    <scope>NUCLEOTIDE SEQUENCE</scope>
</reference>
<dbReference type="OrthoDB" id="297923at2759"/>
<evidence type="ECO:0000313" key="2">
    <source>
        <dbReference type="Proteomes" id="UP000683925"/>
    </source>
</evidence>
<evidence type="ECO:0000313" key="1">
    <source>
        <dbReference type="EMBL" id="CAD8176623.1"/>
    </source>
</evidence>
<sequence>MLNIYKCFPHLRKSIFGLLNKIMNRKNKLSVQILNQMLILKYLINYHLIFEFQIRKIKKFGEQNSLIEIVEKMQNWIKEQILLPVSLNLDLQDCYKKDVQITPTKVLSQDVQAMKMQFQIFKGFEICLNLKQDLGISFCLKKILNFLIRQIKNYQSGVNFIPVQEGCQAANIVQKDEAAEELALTDLSEPVRGFFIESSRWNNSDKASQIALKYRKILNSMKNLLKIKKKIGRPLNGGKRFLFKMQLESLT</sequence>